<dbReference type="PROSITE" id="PS50928">
    <property type="entry name" value="ABC_TM1"/>
    <property type="match status" value="2"/>
</dbReference>
<keyword evidence="5 8" id="KW-0812">Transmembrane</keyword>
<keyword evidence="2 8" id="KW-0813">Transport</keyword>
<gene>
    <name evidence="10" type="ORF">MA20_41815</name>
</gene>
<evidence type="ECO:0000256" key="5">
    <source>
        <dbReference type="ARBA" id="ARBA00022692"/>
    </source>
</evidence>
<dbReference type="EMBL" id="JRPN01000039">
    <property type="protein sequence ID" value="KGT74037.1"/>
    <property type="molecule type" value="Genomic_DNA"/>
</dbReference>
<dbReference type="GO" id="GO:0055085">
    <property type="term" value="P:transmembrane transport"/>
    <property type="evidence" value="ECO:0007669"/>
    <property type="project" value="InterPro"/>
</dbReference>
<dbReference type="Proteomes" id="UP000030377">
    <property type="component" value="Unassembled WGS sequence"/>
</dbReference>
<dbReference type="Gene3D" id="1.10.3720.10">
    <property type="entry name" value="MetI-like"/>
    <property type="match status" value="2"/>
</dbReference>
<organism evidence="10 11">
    <name type="scientific">Bradyrhizobium japonicum</name>
    <dbReference type="NCBI Taxonomy" id="375"/>
    <lineage>
        <taxon>Bacteria</taxon>
        <taxon>Pseudomonadati</taxon>
        <taxon>Pseudomonadota</taxon>
        <taxon>Alphaproteobacteria</taxon>
        <taxon>Hyphomicrobiales</taxon>
        <taxon>Nitrobacteraceae</taxon>
        <taxon>Bradyrhizobium</taxon>
    </lineage>
</organism>
<feature type="transmembrane region" description="Helical" evidence="8">
    <location>
        <begin position="269"/>
        <end position="288"/>
    </location>
</feature>
<keyword evidence="6 8" id="KW-1133">Transmembrane helix</keyword>
<feature type="transmembrane region" description="Helical" evidence="8">
    <location>
        <begin position="415"/>
        <end position="437"/>
    </location>
</feature>
<evidence type="ECO:0000256" key="8">
    <source>
        <dbReference type="RuleBase" id="RU363032"/>
    </source>
</evidence>
<name>A0A0A3XI24_BRAJP</name>
<evidence type="ECO:0000313" key="11">
    <source>
        <dbReference type="Proteomes" id="UP000030377"/>
    </source>
</evidence>
<evidence type="ECO:0000256" key="2">
    <source>
        <dbReference type="ARBA" id="ARBA00022448"/>
    </source>
</evidence>
<sequence length="579" mass="62367">MSLDASSALGSSAADALPKPLPGRDTVIQYGMALLTVVLIAAPLLPVLYQSFLDRALYDSGQQLTLGNFGRLLRTDGFALVIWNTFVFATLTTVISQTLGTLAAVLFGRTDMPFARLFGELFLWPIYLSALVLSFGWYTIYGPAGYLTLLVQSIFDGALWNLYSLPGMAMIAGVSQAPVAYIYCMSSASITDPTLEEAARVTGSGTLRTLWRITLPLLMPAIAYSAVLNFTVGLELLAIPLVFGDPAGITVLTTFLYNNGVASARPDHGLVATAAVLMLAVVCVLVWLQGRLLGNTRRFVTLGGKATRPRPFRLNSLRWPLCIVSAIYITATVVMPIGALLLRAFTSLLSPMVPISEVLTLGNFTNMLEYPVYPRSIWNSLIVSSVGGVVATAMVALIAIIVLRSDFRWRGALHYVALFPRAVPGVVAGIGFFYAFALVPGLGGLRNTIWILVAAFTMHFIPVGLGAVAPMLLQMSPDFDRAARTQGADWWTTSRRIVLPLLRPALVACFIILFITFFKEYTTAIFLFAPGSEVIGTTLLQAWTQGEVGLVSALATIQILVIGVCVTAARAFLGVKLYG</sequence>
<comment type="similarity">
    <text evidence="8">Belongs to the binding-protein-dependent transport system permease family.</text>
</comment>
<reference evidence="10 11" key="1">
    <citation type="submission" date="2014-09" db="EMBL/GenBank/DDBJ databases">
        <title>Draft genome of Bradyrhizobium japonicum Is-34.</title>
        <authorList>
            <person name="Tsurumaru H."/>
            <person name="Yamakawa T."/>
            <person name="Hashimoto S."/>
            <person name="Okizaki K."/>
            <person name="Kanesaki Y."/>
            <person name="Yoshikawa H."/>
            <person name="Yajima S."/>
        </authorList>
    </citation>
    <scope>NUCLEOTIDE SEQUENCE [LARGE SCALE GENOMIC DNA]</scope>
    <source>
        <strain evidence="10 11">Is-34</strain>
    </source>
</reference>
<dbReference type="PANTHER" id="PTHR43357:SF4">
    <property type="entry name" value="INNER MEMBRANE ABC TRANSPORTER PERMEASE PROTEIN YDCV"/>
    <property type="match status" value="1"/>
</dbReference>
<keyword evidence="4" id="KW-0997">Cell inner membrane</keyword>
<dbReference type="AlphaFoldDB" id="A0A0A3XI24"/>
<feature type="transmembrane region" description="Helical" evidence="8">
    <location>
        <begin position="237"/>
        <end position="257"/>
    </location>
</feature>
<feature type="transmembrane region" description="Helical" evidence="8">
    <location>
        <begin position="505"/>
        <end position="529"/>
    </location>
</feature>
<keyword evidence="7 8" id="KW-0472">Membrane</keyword>
<dbReference type="SUPFAM" id="SSF161098">
    <property type="entry name" value="MetI-like"/>
    <property type="match status" value="2"/>
</dbReference>
<dbReference type="RefSeq" id="WP_041960298.1">
    <property type="nucleotide sequence ID" value="NZ_JRPN01000039.1"/>
</dbReference>
<dbReference type="STRING" id="375.BKD09_RS25545"/>
<feature type="transmembrane region" description="Helical" evidence="8">
    <location>
        <begin position="549"/>
        <end position="573"/>
    </location>
</feature>
<evidence type="ECO:0000256" key="6">
    <source>
        <dbReference type="ARBA" id="ARBA00022989"/>
    </source>
</evidence>
<proteinExistence type="inferred from homology"/>
<protein>
    <submittedName>
        <fullName evidence="10">ABC transporter permease</fullName>
    </submittedName>
</protein>
<keyword evidence="3" id="KW-1003">Cell membrane</keyword>
<feature type="transmembrane region" description="Helical" evidence="8">
    <location>
        <begin position="377"/>
        <end position="403"/>
    </location>
</feature>
<dbReference type="InterPro" id="IPR000515">
    <property type="entry name" value="MetI-like"/>
</dbReference>
<dbReference type="CDD" id="cd06261">
    <property type="entry name" value="TM_PBP2"/>
    <property type="match status" value="2"/>
</dbReference>
<feature type="transmembrane region" description="Helical" evidence="8">
    <location>
        <begin position="210"/>
        <end position="230"/>
    </location>
</feature>
<dbReference type="GO" id="GO:0005886">
    <property type="term" value="C:plasma membrane"/>
    <property type="evidence" value="ECO:0007669"/>
    <property type="project" value="UniProtKB-SubCell"/>
</dbReference>
<evidence type="ECO:0000256" key="1">
    <source>
        <dbReference type="ARBA" id="ARBA00004429"/>
    </source>
</evidence>
<comment type="caution">
    <text evidence="10">The sequence shown here is derived from an EMBL/GenBank/DDBJ whole genome shotgun (WGS) entry which is preliminary data.</text>
</comment>
<evidence type="ECO:0000256" key="3">
    <source>
        <dbReference type="ARBA" id="ARBA00022475"/>
    </source>
</evidence>
<dbReference type="InterPro" id="IPR035906">
    <property type="entry name" value="MetI-like_sf"/>
</dbReference>
<dbReference type="PANTHER" id="PTHR43357">
    <property type="entry name" value="INNER MEMBRANE ABC TRANSPORTER PERMEASE PROTEIN YDCV"/>
    <property type="match status" value="1"/>
</dbReference>
<evidence type="ECO:0000313" key="10">
    <source>
        <dbReference type="EMBL" id="KGT74037.1"/>
    </source>
</evidence>
<feature type="transmembrane region" description="Helical" evidence="8">
    <location>
        <begin position="27"/>
        <end position="49"/>
    </location>
</feature>
<feature type="transmembrane region" description="Helical" evidence="8">
    <location>
        <begin position="449"/>
        <end position="473"/>
    </location>
</feature>
<accession>A0A0A3XI24</accession>
<evidence type="ECO:0000256" key="4">
    <source>
        <dbReference type="ARBA" id="ARBA00022519"/>
    </source>
</evidence>
<feature type="transmembrane region" description="Helical" evidence="8">
    <location>
        <begin position="81"/>
        <end position="105"/>
    </location>
</feature>
<feature type="transmembrane region" description="Helical" evidence="8">
    <location>
        <begin position="117"/>
        <end position="138"/>
    </location>
</feature>
<evidence type="ECO:0000259" key="9">
    <source>
        <dbReference type="PROSITE" id="PS50928"/>
    </source>
</evidence>
<comment type="subcellular location">
    <subcellularLocation>
        <location evidence="1">Cell inner membrane</location>
        <topology evidence="1">Multi-pass membrane protein</topology>
    </subcellularLocation>
    <subcellularLocation>
        <location evidence="8">Cell membrane</location>
        <topology evidence="8">Multi-pass membrane protein</topology>
    </subcellularLocation>
</comment>
<feature type="domain" description="ABC transmembrane type-1" evidence="9">
    <location>
        <begin position="82"/>
        <end position="289"/>
    </location>
</feature>
<feature type="transmembrane region" description="Helical" evidence="8">
    <location>
        <begin position="319"/>
        <end position="342"/>
    </location>
</feature>
<dbReference type="Pfam" id="PF00528">
    <property type="entry name" value="BPD_transp_1"/>
    <property type="match status" value="2"/>
</dbReference>
<feature type="domain" description="ABC transmembrane type-1" evidence="9">
    <location>
        <begin position="377"/>
        <end position="569"/>
    </location>
</feature>
<evidence type="ECO:0000256" key="7">
    <source>
        <dbReference type="ARBA" id="ARBA00023136"/>
    </source>
</evidence>